<dbReference type="InterPro" id="IPR011006">
    <property type="entry name" value="CheY-like_superfamily"/>
</dbReference>
<dbReference type="EMBL" id="CP000473">
    <property type="protein sequence ID" value="ABJ85183.1"/>
    <property type="molecule type" value="Genomic_DNA"/>
</dbReference>
<dbReference type="HOGENOM" id="CLU_690580_0_0_0"/>
<gene>
    <name evidence="1" type="ordered locus">Acid_4219</name>
</gene>
<reference evidence="1" key="1">
    <citation type="submission" date="2006-10" db="EMBL/GenBank/DDBJ databases">
        <title>Complete sequence of Solibacter usitatus Ellin6076.</title>
        <authorList>
            <consortium name="US DOE Joint Genome Institute"/>
            <person name="Copeland A."/>
            <person name="Lucas S."/>
            <person name="Lapidus A."/>
            <person name="Barry K."/>
            <person name="Detter J.C."/>
            <person name="Glavina del Rio T."/>
            <person name="Hammon N."/>
            <person name="Israni S."/>
            <person name="Dalin E."/>
            <person name="Tice H."/>
            <person name="Pitluck S."/>
            <person name="Thompson L.S."/>
            <person name="Brettin T."/>
            <person name="Bruce D."/>
            <person name="Han C."/>
            <person name="Tapia R."/>
            <person name="Gilna P."/>
            <person name="Schmutz J."/>
            <person name="Larimer F."/>
            <person name="Land M."/>
            <person name="Hauser L."/>
            <person name="Kyrpides N."/>
            <person name="Mikhailova N."/>
            <person name="Janssen P.H."/>
            <person name="Kuske C.R."/>
            <person name="Richardson P."/>
        </authorList>
    </citation>
    <scope>NUCLEOTIDE SEQUENCE</scope>
    <source>
        <strain evidence="1">Ellin6076</strain>
    </source>
</reference>
<dbReference type="STRING" id="234267.Acid_4219"/>
<organism evidence="1">
    <name type="scientific">Solibacter usitatus (strain Ellin6076)</name>
    <dbReference type="NCBI Taxonomy" id="234267"/>
    <lineage>
        <taxon>Bacteria</taxon>
        <taxon>Pseudomonadati</taxon>
        <taxon>Acidobacteriota</taxon>
        <taxon>Terriglobia</taxon>
        <taxon>Bryobacterales</taxon>
        <taxon>Solibacteraceae</taxon>
        <taxon>Candidatus Solibacter</taxon>
    </lineage>
</organism>
<dbReference type="GO" id="GO:0016887">
    <property type="term" value="F:ATP hydrolysis activity"/>
    <property type="evidence" value="ECO:0007669"/>
    <property type="project" value="TreeGrafter"/>
</dbReference>
<dbReference type="InParanoid" id="Q01YT2"/>
<proteinExistence type="predicted"/>
<dbReference type="PANTHER" id="PTHR43384:SF13">
    <property type="entry name" value="SLR0110 PROTEIN"/>
    <property type="match status" value="1"/>
</dbReference>
<dbReference type="GO" id="GO:0051782">
    <property type="term" value="P:negative regulation of cell division"/>
    <property type="evidence" value="ECO:0007669"/>
    <property type="project" value="TreeGrafter"/>
</dbReference>
<dbReference type="Gene3D" id="3.40.50.2300">
    <property type="match status" value="1"/>
</dbReference>
<dbReference type="SUPFAM" id="SSF52540">
    <property type="entry name" value="P-loop containing nucleoside triphosphate hydrolases"/>
    <property type="match status" value="1"/>
</dbReference>
<sequence length="399" mass="43223">MPPQPTRGRTIVWKPLVVCPQPDFHRRMLAALEVLAIDHSCALTQYPPAGAIAGLAERNGCNICFLDAATDCELAQTLISELAPGLPVVALHPSNDADLILRCLRRGACEFVADPTSDTLRCVFERLARTRSDAAHPAAGSVYCVVPGKPGCGASTLAAHLAIQLRGSGVEPVLLVDGDHLTASITFLLKLKPEFHLEDVLRDWSRMDDDLWARLTVPAFGVDVLAAPEDPTTRTPVSRQAAGELCNFWRERYAAVVLDLPDMRAAADCGFAALADIVLLVTTNELAALQATGRALRYLDSAAGDRSRLRLILNRYTPATGLKREDVKTALSLEPFAILCNDYEVIQTALLDGRPAPAGSRFSGSVQALCRQLEHKSQPHRKHGFSLGSLLRRKSSVSR</sequence>
<dbReference type="SUPFAM" id="SSF52172">
    <property type="entry name" value="CheY-like"/>
    <property type="match status" value="1"/>
</dbReference>
<dbReference type="GO" id="GO:0005524">
    <property type="term" value="F:ATP binding"/>
    <property type="evidence" value="ECO:0007669"/>
    <property type="project" value="TreeGrafter"/>
</dbReference>
<dbReference type="AlphaFoldDB" id="Q01YT2"/>
<name>Q01YT2_SOLUE</name>
<dbReference type="eggNOG" id="COG4963">
    <property type="taxonomic scope" value="Bacteria"/>
</dbReference>
<dbReference type="PANTHER" id="PTHR43384">
    <property type="entry name" value="SEPTUM SITE-DETERMINING PROTEIN MIND HOMOLOG, CHLOROPLASTIC-RELATED"/>
    <property type="match status" value="1"/>
</dbReference>
<accession>Q01YT2</accession>
<dbReference type="InterPro" id="IPR050625">
    <property type="entry name" value="ParA/MinD_ATPase"/>
</dbReference>
<dbReference type="Gene3D" id="3.40.50.300">
    <property type="entry name" value="P-loop containing nucleotide triphosphate hydrolases"/>
    <property type="match status" value="1"/>
</dbReference>
<dbReference type="KEGG" id="sus:Acid_4219"/>
<dbReference type="InterPro" id="IPR027417">
    <property type="entry name" value="P-loop_NTPase"/>
</dbReference>
<evidence type="ECO:0000313" key="1">
    <source>
        <dbReference type="EMBL" id="ABJ85183.1"/>
    </source>
</evidence>
<protein>
    <submittedName>
        <fullName evidence="1">Flp pilus assembly protein ATPase CpaE-like protein</fullName>
    </submittedName>
</protein>
<dbReference type="GO" id="GO:0009898">
    <property type="term" value="C:cytoplasmic side of plasma membrane"/>
    <property type="evidence" value="ECO:0007669"/>
    <property type="project" value="TreeGrafter"/>
</dbReference>
<dbReference type="GO" id="GO:0005829">
    <property type="term" value="C:cytosol"/>
    <property type="evidence" value="ECO:0007669"/>
    <property type="project" value="TreeGrafter"/>
</dbReference>
<dbReference type="OrthoDB" id="9783172at2"/>